<dbReference type="KEGG" id="cao:Celal_0117"/>
<dbReference type="Pfam" id="PF09982">
    <property type="entry name" value="LpxR"/>
    <property type="match status" value="1"/>
</dbReference>
<dbReference type="InterPro" id="IPR018707">
    <property type="entry name" value="LpxR"/>
</dbReference>
<gene>
    <name evidence="1" type="ordered locus">Celal_0117</name>
</gene>
<dbReference type="Proteomes" id="UP000008634">
    <property type="component" value="Chromosome"/>
</dbReference>
<name>E6X725_CELAD</name>
<proteinExistence type="predicted"/>
<evidence type="ECO:0000313" key="2">
    <source>
        <dbReference type="Proteomes" id="UP000008634"/>
    </source>
</evidence>
<dbReference type="AlphaFoldDB" id="E6X725"/>
<dbReference type="HOGENOM" id="CLU_055418_0_0_10"/>
<dbReference type="OrthoDB" id="622552at2"/>
<sequence>MKSMLIICVISVVFLQYGSAQKIDNLVSFRDIESRNYFRFNYDNDFFASSDKNYTQGYSFELVAPFFENNPVNYLFYKPKEDTIRYGLAVEHIGYTPQQFQLPDIQFGDRPFAAAITLKSFMIASNVVKKSRFTSSFSLGLIGPGAFGKKMQVGIHKATGNKIPLGWQNQIKNDIVINYEVGYEKQLVRYRDLFSLQATMAAKVGTLFTSGAIGVNTTFGVIHTPFAPTKEKKGFRMYGYAQPVLNVIGYDATLQGGVFNRKSPYTISSGNIERFTGQLNYGIVLKTKTLYFEYTRSVITKEFEEADAYKWGGIKIGATL</sequence>
<evidence type="ECO:0008006" key="3">
    <source>
        <dbReference type="Google" id="ProtNLM"/>
    </source>
</evidence>
<dbReference type="RefSeq" id="WP_013548973.1">
    <property type="nucleotide sequence ID" value="NC_014934.1"/>
</dbReference>
<keyword evidence="2" id="KW-1185">Reference proteome</keyword>
<evidence type="ECO:0000313" key="1">
    <source>
        <dbReference type="EMBL" id="ADV47474.1"/>
    </source>
</evidence>
<dbReference type="InterPro" id="IPR037107">
    <property type="entry name" value="Put_OMP_sf"/>
</dbReference>
<dbReference type="STRING" id="688270.Celal_0117"/>
<dbReference type="Gene3D" id="2.40.128.140">
    <property type="entry name" value="Outer membrane protein"/>
    <property type="match status" value="1"/>
</dbReference>
<dbReference type="EMBL" id="CP002453">
    <property type="protein sequence ID" value="ADV47474.1"/>
    <property type="molecule type" value="Genomic_DNA"/>
</dbReference>
<organism evidence="1 2">
    <name type="scientific">Cellulophaga algicola (strain DSM 14237 / IC166 / ACAM 630)</name>
    <dbReference type="NCBI Taxonomy" id="688270"/>
    <lineage>
        <taxon>Bacteria</taxon>
        <taxon>Pseudomonadati</taxon>
        <taxon>Bacteroidota</taxon>
        <taxon>Flavobacteriia</taxon>
        <taxon>Flavobacteriales</taxon>
        <taxon>Flavobacteriaceae</taxon>
        <taxon>Cellulophaga</taxon>
    </lineage>
</organism>
<dbReference type="eggNOG" id="COG3528">
    <property type="taxonomic scope" value="Bacteria"/>
</dbReference>
<reference evidence="1 2" key="1">
    <citation type="journal article" date="2010" name="Stand. Genomic Sci.">
        <title>Complete genome sequence of Cellulophaga algicola type strain (IC166).</title>
        <authorList>
            <person name="Abt B."/>
            <person name="Lu M."/>
            <person name="Misra M."/>
            <person name="Han C."/>
            <person name="Nolan M."/>
            <person name="Lucas S."/>
            <person name="Hammon N."/>
            <person name="Deshpande S."/>
            <person name="Cheng J.F."/>
            <person name="Tapia R."/>
            <person name="Goodwin L."/>
            <person name="Pitluck S."/>
            <person name="Liolios K."/>
            <person name="Pagani I."/>
            <person name="Ivanova N."/>
            <person name="Mavromatis K."/>
            <person name="Ovchinikova G."/>
            <person name="Pati A."/>
            <person name="Chen A."/>
            <person name="Palaniappan K."/>
            <person name="Land M."/>
            <person name="Hauser L."/>
            <person name="Chang Y.J."/>
            <person name="Jeffries C.D."/>
            <person name="Detter J.C."/>
            <person name="Brambilla E."/>
            <person name="Rohde M."/>
            <person name="Tindall B.J."/>
            <person name="Goker M."/>
            <person name="Woyke T."/>
            <person name="Bristow J."/>
            <person name="Eisen J.A."/>
            <person name="Markowitz V."/>
            <person name="Hugenholtz P."/>
            <person name="Kyrpides N.C."/>
            <person name="Klenk H.P."/>
            <person name="Lapidus A."/>
        </authorList>
    </citation>
    <scope>NUCLEOTIDE SEQUENCE [LARGE SCALE GENOMIC DNA]</scope>
    <source>
        <strain evidence="2">DSM 14237 / IC166 / ACAM 630</strain>
    </source>
</reference>
<protein>
    <recommendedName>
        <fullName evidence="3">Lipid A deacylase LpxR family protein</fullName>
    </recommendedName>
</protein>
<accession>E6X725</accession>